<evidence type="ECO:0000313" key="7">
    <source>
        <dbReference type="EMBL" id="TCO48916.1"/>
    </source>
</evidence>
<protein>
    <recommendedName>
        <fullName evidence="6">RanBP2-type domain-containing protein</fullName>
    </recommendedName>
</protein>
<comment type="caution">
    <text evidence="7">The sequence shown here is derived from an EMBL/GenBank/DDBJ whole genome shotgun (WGS) entry which is preliminary data.</text>
</comment>
<feature type="domain" description="RanBP2-type" evidence="6">
    <location>
        <begin position="1"/>
        <end position="30"/>
    </location>
</feature>
<dbReference type="RefSeq" id="WP_132125264.1">
    <property type="nucleotide sequence ID" value="NZ_SLWS01000015.1"/>
</dbReference>
<evidence type="ECO:0000256" key="3">
    <source>
        <dbReference type="ARBA" id="ARBA00022833"/>
    </source>
</evidence>
<dbReference type="PROSITE" id="PS01358">
    <property type="entry name" value="ZF_RANBP2_1"/>
    <property type="match status" value="1"/>
</dbReference>
<dbReference type="OrthoDB" id="3636727at2"/>
<dbReference type="InterPro" id="IPR001876">
    <property type="entry name" value="Znf_RanBP2"/>
</dbReference>
<keyword evidence="5" id="KW-1133">Transmembrane helix</keyword>
<feature type="transmembrane region" description="Helical" evidence="5">
    <location>
        <begin position="88"/>
        <end position="109"/>
    </location>
</feature>
<keyword evidence="2" id="KW-0863">Zinc-finger</keyword>
<dbReference type="GO" id="GO:0008270">
    <property type="term" value="F:zinc ion binding"/>
    <property type="evidence" value="ECO:0007669"/>
    <property type="project" value="UniProtKB-KW"/>
</dbReference>
<name>A0A4R2IWV8_9PSEU</name>
<keyword evidence="5" id="KW-0812">Transmembrane</keyword>
<proteinExistence type="predicted"/>
<keyword evidence="1" id="KW-0479">Metal-binding</keyword>
<sequence length="223" mass="23141">MTAVWWCGSCRTDNPADTTRCQSCDTAAPGTALQLVAPAQITLTPTVPVRRPTPPPATPPPATPPPVRRPATPPPARSRRPRLNVVPLVKAGGFGLGALAVVLLVGHALRQMGTTDPGPSAPACPTAAARWLPGGTGTLVAGYVTDKHVITVCQDGSGRLYYDGQQKGSPATADTHISIPAEATSTGFVATNKQYKYTITGSEVVVSVKGKPAQHWLLTRTGP</sequence>
<dbReference type="PROSITE" id="PS50199">
    <property type="entry name" value="ZF_RANBP2_2"/>
    <property type="match status" value="1"/>
</dbReference>
<keyword evidence="8" id="KW-1185">Reference proteome</keyword>
<evidence type="ECO:0000259" key="6">
    <source>
        <dbReference type="PROSITE" id="PS50199"/>
    </source>
</evidence>
<evidence type="ECO:0000256" key="1">
    <source>
        <dbReference type="ARBA" id="ARBA00022723"/>
    </source>
</evidence>
<evidence type="ECO:0000256" key="2">
    <source>
        <dbReference type="ARBA" id="ARBA00022771"/>
    </source>
</evidence>
<evidence type="ECO:0000256" key="5">
    <source>
        <dbReference type="SAM" id="Phobius"/>
    </source>
</evidence>
<accession>A0A4R2IWV8</accession>
<reference evidence="7 8" key="1">
    <citation type="submission" date="2019-03" db="EMBL/GenBank/DDBJ databases">
        <title>Genomic Encyclopedia of Type Strains, Phase IV (KMG-IV): sequencing the most valuable type-strain genomes for metagenomic binning, comparative biology and taxonomic classification.</title>
        <authorList>
            <person name="Goeker M."/>
        </authorList>
    </citation>
    <scope>NUCLEOTIDE SEQUENCE [LARGE SCALE GENOMIC DNA]</scope>
    <source>
        <strain evidence="7 8">DSM 45934</strain>
    </source>
</reference>
<evidence type="ECO:0000313" key="8">
    <source>
        <dbReference type="Proteomes" id="UP000295680"/>
    </source>
</evidence>
<feature type="compositionally biased region" description="Pro residues" evidence="4">
    <location>
        <begin position="51"/>
        <end position="76"/>
    </location>
</feature>
<feature type="region of interest" description="Disordered" evidence="4">
    <location>
        <begin position="44"/>
        <end position="81"/>
    </location>
</feature>
<dbReference type="AlphaFoldDB" id="A0A4R2IWV8"/>
<keyword evidence="5" id="KW-0472">Membrane</keyword>
<gene>
    <name evidence="7" type="ORF">EV192_115137</name>
</gene>
<keyword evidence="3" id="KW-0862">Zinc</keyword>
<organism evidence="7 8">
    <name type="scientific">Actinocrispum wychmicini</name>
    <dbReference type="NCBI Taxonomy" id="1213861"/>
    <lineage>
        <taxon>Bacteria</taxon>
        <taxon>Bacillati</taxon>
        <taxon>Actinomycetota</taxon>
        <taxon>Actinomycetes</taxon>
        <taxon>Pseudonocardiales</taxon>
        <taxon>Pseudonocardiaceae</taxon>
        <taxon>Actinocrispum</taxon>
    </lineage>
</organism>
<dbReference type="Proteomes" id="UP000295680">
    <property type="component" value="Unassembled WGS sequence"/>
</dbReference>
<evidence type="ECO:0000256" key="4">
    <source>
        <dbReference type="SAM" id="MobiDB-lite"/>
    </source>
</evidence>
<dbReference type="EMBL" id="SLWS01000015">
    <property type="protein sequence ID" value="TCO48916.1"/>
    <property type="molecule type" value="Genomic_DNA"/>
</dbReference>